<protein>
    <submittedName>
        <fullName evidence="2">Uncharacterized protein</fullName>
    </submittedName>
</protein>
<comment type="caution">
    <text evidence="2">The sequence shown here is derived from an EMBL/GenBank/DDBJ whole genome shotgun (WGS) entry which is preliminary data.</text>
</comment>
<keyword evidence="3" id="KW-1185">Reference proteome</keyword>
<dbReference type="AlphaFoldDB" id="A0AAN6GDV3"/>
<dbReference type="EMBL" id="JAPDMQ010000176">
    <property type="protein sequence ID" value="KAK0531790.1"/>
    <property type="molecule type" value="Genomic_DNA"/>
</dbReference>
<feature type="compositionally biased region" description="Low complexity" evidence="1">
    <location>
        <begin position="226"/>
        <end position="237"/>
    </location>
</feature>
<accession>A0AAN6GDV3</accession>
<feature type="region of interest" description="Disordered" evidence="1">
    <location>
        <begin position="149"/>
        <end position="169"/>
    </location>
</feature>
<reference evidence="2" key="1">
    <citation type="journal article" date="2023" name="PhytoFront">
        <title>Draft Genome Resources of Seven Strains of Tilletia horrida, Causal Agent of Kernel Smut of Rice.</title>
        <authorList>
            <person name="Khanal S."/>
            <person name="Antony Babu S."/>
            <person name="Zhou X.G."/>
        </authorList>
    </citation>
    <scope>NUCLEOTIDE SEQUENCE</scope>
    <source>
        <strain evidence="2">TX3</strain>
    </source>
</reference>
<gene>
    <name evidence="2" type="ORF">OC842_003502</name>
</gene>
<organism evidence="2 3">
    <name type="scientific">Tilletia horrida</name>
    <dbReference type="NCBI Taxonomy" id="155126"/>
    <lineage>
        <taxon>Eukaryota</taxon>
        <taxon>Fungi</taxon>
        <taxon>Dikarya</taxon>
        <taxon>Basidiomycota</taxon>
        <taxon>Ustilaginomycotina</taxon>
        <taxon>Exobasidiomycetes</taxon>
        <taxon>Tilletiales</taxon>
        <taxon>Tilletiaceae</taxon>
        <taxon>Tilletia</taxon>
    </lineage>
</organism>
<evidence type="ECO:0000313" key="3">
    <source>
        <dbReference type="Proteomes" id="UP001176521"/>
    </source>
</evidence>
<dbReference type="Proteomes" id="UP001176521">
    <property type="component" value="Unassembled WGS sequence"/>
</dbReference>
<evidence type="ECO:0000313" key="2">
    <source>
        <dbReference type="EMBL" id="KAK0531790.1"/>
    </source>
</evidence>
<feature type="region of interest" description="Disordered" evidence="1">
    <location>
        <begin position="298"/>
        <end position="326"/>
    </location>
</feature>
<name>A0AAN6GDV3_9BASI</name>
<sequence>MQSFRSAAILRPVQMDRHFSSPQASLMRNSNAAIKAKPAQSKVSAWQQAGRAATAPANPTSLPLRHSFMRPNTASIFTHLRQYQHVRLMHHAQRYLACEPSAPPPMEPSTYIPMRVKVLRPEEYKIVSRDDSVDSWLWLRPGNKVGRITIGSSTQEGGEEEGFETKRREGESFEWTDIAPWLRENEADRLVLFPIEEPTTEEPFAVRSLSYSRHAKGAGKLPPPAAAASASARGPPGTNTGEVAPPLYTAEMLGSKNDPRTRAAIKQAQIQRRAYNRFIKEGPLVPAKEHVLDFLARKERERQAQNSASTAGPGRIQIAGAGQKGQ</sequence>
<proteinExistence type="predicted"/>
<evidence type="ECO:0000256" key="1">
    <source>
        <dbReference type="SAM" id="MobiDB-lite"/>
    </source>
</evidence>
<feature type="region of interest" description="Disordered" evidence="1">
    <location>
        <begin position="215"/>
        <end position="245"/>
    </location>
</feature>